<comment type="caution">
    <text evidence="1">The sequence shown here is derived from an EMBL/GenBank/DDBJ whole genome shotgun (WGS) entry which is preliminary data.</text>
</comment>
<gene>
    <name evidence="1" type="ORF">A3A01_01095</name>
</gene>
<dbReference type="Proteomes" id="UP000179352">
    <property type="component" value="Unassembled WGS sequence"/>
</dbReference>
<evidence type="ECO:0008006" key="3">
    <source>
        <dbReference type="Google" id="ProtNLM"/>
    </source>
</evidence>
<name>A0A1F6WVF9_9BACT</name>
<organism evidence="1 2">
    <name type="scientific">Candidatus Nomurabacteria bacterium RIFCSPLOWO2_01_FULL_39_17</name>
    <dbReference type="NCBI Taxonomy" id="1801770"/>
    <lineage>
        <taxon>Bacteria</taxon>
        <taxon>Candidatus Nomuraibacteriota</taxon>
    </lineage>
</organism>
<proteinExistence type="predicted"/>
<dbReference type="AlphaFoldDB" id="A0A1F6WVF9"/>
<evidence type="ECO:0000313" key="1">
    <source>
        <dbReference type="EMBL" id="OGI85883.1"/>
    </source>
</evidence>
<protein>
    <recommendedName>
        <fullName evidence="3">Zinc-binding domain-containing protein</fullName>
    </recommendedName>
</protein>
<accession>A0A1F6WVF9</accession>
<evidence type="ECO:0000313" key="2">
    <source>
        <dbReference type="Proteomes" id="UP000179352"/>
    </source>
</evidence>
<dbReference type="EMBL" id="MFUU01000015">
    <property type="protein sequence ID" value="OGI85883.1"/>
    <property type="molecule type" value="Genomic_DNA"/>
</dbReference>
<reference evidence="1 2" key="1">
    <citation type="journal article" date="2016" name="Nat. Commun.">
        <title>Thousands of microbial genomes shed light on interconnected biogeochemical processes in an aquifer system.</title>
        <authorList>
            <person name="Anantharaman K."/>
            <person name="Brown C.T."/>
            <person name="Hug L.A."/>
            <person name="Sharon I."/>
            <person name="Castelle C.J."/>
            <person name="Probst A.J."/>
            <person name="Thomas B.C."/>
            <person name="Singh A."/>
            <person name="Wilkins M.J."/>
            <person name="Karaoz U."/>
            <person name="Brodie E.L."/>
            <person name="Williams K.H."/>
            <person name="Hubbard S.S."/>
            <person name="Banfield J.F."/>
        </authorList>
    </citation>
    <scope>NUCLEOTIDE SEQUENCE [LARGE SCALE GENOMIC DNA]</scope>
</reference>
<sequence length="556" mass="65029">MPSVKQKCKKCEQIFVLDSDDLGFYEKMEVPNPRVCPDCRFKMRALFRNETTLYSGRQCGLCGKNIVSMYNPKSPYIVYCHDCYQSDKWDSFSYAKEYDFHRSFFEQLKELLFLVPKATTYRSIGSGPNINSDYVNMAGGLKNCYMVFNTGPSEEVLYSRGIRDSRDCVDIYFGVNNERCYECVNIHQSSGILWSKNINGSVDSSFVLNCRGIMNCFGCVNLNNKTHYFLNEPITPEEYNNKVAEILGSYEKTQEFKKKFEKFSLNFPRRENNNFKNVNSTGEYLSECNNVHHSFEIVKADNCKYIFSSKGVKDSIGSTGFSFQSELLCEVVSTGYSNRLIGSYAVEQSSEVEYSFNCRNSKNIIGCDSLRGKQYCILNRQYTKKEYEKIREHIIKELKEKDLYGLMMPQELAPFAYNETIAQDNFPLTKKEAFVQDFRWEDDIQKTEGKETVSPEDIPDHIKDVKDSIADEILKCINCKRNYKIVAKELSFYRKMNIPIPRRCFYCRHQERIIHRGPYKFWNRNCDKCKKEITTNYAPDRPEIVYCEKCYQQEVY</sequence>
<dbReference type="STRING" id="1801770.A3A01_01095"/>